<feature type="domain" description="VOC" evidence="1">
    <location>
        <begin position="3"/>
        <end position="123"/>
    </location>
</feature>
<proteinExistence type="predicted"/>
<dbReference type="Pfam" id="PF00903">
    <property type="entry name" value="Glyoxalase"/>
    <property type="match status" value="1"/>
</dbReference>
<protein>
    <submittedName>
        <fullName evidence="2">Glyoxalase-like domain protein</fullName>
    </submittedName>
</protein>
<evidence type="ECO:0000313" key="2">
    <source>
        <dbReference type="EMBL" id="OBX37035.1"/>
    </source>
</evidence>
<dbReference type="PROSITE" id="PS51819">
    <property type="entry name" value="VOC"/>
    <property type="match status" value="1"/>
</dbReference>
<accession>A0A1B8P433</accession>
<dbReference type="PATRIC" id="fig|2746.7.peg.1427"/>
<dbReference type="EMBL" id="MAJD01000001">
    <property type="protein sequence ID" value="OBX37035.1"/>
    <property type="molecule type" value="Genomic_DNA"/>
</dbReference>
<dbReference type="InterPro" id="IPR029068">
    <property type="entry name" value="Glyas_Bleomycin-R_OHBP_Dase"/>
</dbReference>
<dbReference type="Proteomes" id="UP000092504">
    <property type="component" value="Unassembled WGS sequence"/>
</dbReference>
<dbReference type="AlphaFoldDB" id="A0A1B8P433"/>
<dbReference type="InterPro" id="IPR037523">
    <property type="entry name" value="VOC_core"/>
</dbReference>
<dbReference type="PANTHER" id="PTHR33993">
    <property type="entry name" value="GLYOXALASE-RELATED"/>
    <property type="match status" value="1"/>
</dbReference>
<sequence length="125" mass="13929">MNSPLYFEIQADDPQRARHFYTELFGWDFFRVEGLPVSYWRIDTGGMQGGLLQRPAAMPPDGCGTNAFTCSFEVDDIHASAERIVSLGGRIALPIFAVPDTCWQGYFIDTEGNTFGLIQVDERAG</sequence>
<gene>
    <name evidence="2" type="ORF">A8U91_01383</name>
</gene>
<comment type="caution">
    <text evidence="2">The sequence shown here is derived from an EMBL/GenBank/DDBJ whole genome shotgun (WGS) entry which is preliminary data.</text>
</comment>
<name>A0A1B8P433_HALEL</name>
<evidence type="ECO:0000313" key="3">
    <source>
        <dbReference type="Proteomes" id="UP000092504"/>
    </source>
</evidence>
<dbReference type="InterPro" id="IPR004360">
    <property type="entry name" value="Glyas_Fos-R_dOase_dom"/>
</dbReference>
<reference evidence="2 3" key="1">
    <citation type="submission" date="2016-06" db="EMBL/GenBank/DDBJ databases">
        <title>Genome sequence of halotolerant plant growth promoting strain of Halomonas elongata HEK1 isolated from salterns of Rann of Kutch, Gujarat, India.</title>
        <authorList>
            <person name="Gaba S."/>
            <person name="Singh R.N."/>
            <person name="Abrol S."/>
            <person name="Kaushik R."/>
            <person name="Saxena A.K."/>
        </authorList>
    </citation>
    <scope>NUCLEOTIDE SEQUENCE [LARGE SCALE GENOMIC DNA]</scope>
    <source>
        <strain evidence="2 3">HEK1</strain>
    </source>
</reference>
<dbReference type="InterPro" id="IPR052164">
    <property type="entry name" value="Anthracycline_SecMetBiosynth"/>
</dbReference>
<dbReference type="SUPFAM" id="SSF54593">
    <property type="entry name" value="Glyoxalase/Bleomycin resistance protein/Dihydroxybiphenyl dioxygenase"/>
    <property type="match status" value="1"/>
</dbReference>
<dbReference type="RefSeq" id="WP_065240802.1">
    <property type="nucleotide sequence ID" value="NZ_JANIAS020000064.1"/>
</dbReference>
<dbReference type="CDD" id="cd07247">
    <property type="entry name" value="SgaA_N_like"/>
    <property type="match status" value="1"/>
</dbReference>
<organism evidence="2 3">
    <name type="scientific">Halomonas elongata</name>
    <dbReference type="NCBI Taxonomy" id="2746"/>
    <lineage>
        <taxon>Bacteria</taxon>
        <taxon>Pseudomonadati</taxon>
        <taxon>Pseudomonadota</taxon>
        <taxon>Gammaproteobacteria</taxon>
        <taxon>Oceanospirillales</taxon>
        <taxon>Halomonadaceae</taxon>
        <taxon>Halomonas</taxon>
    </lineage>
</organism>
<evidence type="ECO:0000259" key="1">
    <source>
        <dbReference type="PROSITE" id="PS51819"/>
    </source>
</evidence>
<dbReference type="Gene3D" id="3.10.180.10">
    <property type="entry name" value="2,3-Dihydroxybiphenyl 1,2-Dioxygenase, domain 1"/>
    <property type="match status" value="1"/>
</dbReference>